<accession>A0ABT7MIC8</accession>
<protein>
    <submittedName>
        <fullName evidence="2">Uncharacterized protein</fullName>
    </submittedName>
</protein>
<feature type="region of interest" description="Disordered" evidence="1">
    <location>
        <begin position="74"/>
        <end position="101"/>
    </location>
</feature>
<evidence type="ECO:0000313" key="3">
    <source>
        <dbReference type="Proteomes" id="UP001231924"/>
    </source>
</evidence>
<proteinExistence type="predicted"/>
<comment type="caution">
    <text evidence="2">The sequence shown here is derived from an EMBL/GenBank/DDBJ whole genome shotgun (WGS) entry which is preliminary data.</text>
</comment>
<evidence type="ECO:0000256" key="1">
    <source>
        <dbReference type="SAM" id="MobiDB-lite"/>
    </source>
</evidence>
<sequence length="101" mass="10799">MSARARAVRRAEGERVIRSAALLRDGEPLTPQTRAALADLLEHLGGPACEVALTTIFDRAVRAAQCVWEPHRASALDIPPPTVGGGLPSDAGAQRGRRRRL</sequence>
<dbReference type="RefSeq" id="WP_286057047.1">
    <property type="nucleotide sequence ID" value="NZ_JASVWF010000011.1"/>
</dbReference>
<dbReference type="Proteomes" id="UP001231924">
    <property type="component" value="Unassembled WGS sequence"/>
</dbReference>
<reference evidence="2 3" key="1">
    <citation type="submission" date="2023-06" db="EMBL/GenBank/DDBJ databases">
        <title>Actinomycetospora Odt1-22.</title>
        <authorList>
            <person name="Supong K."/>
        </authorList>
    </citation>
    <scope>NUCLEOTIDE SEQUENCE [LARGE SCALE GENOMIC DNA]</scope>
    <source>
        <strain evidence="2 3">Odt1-22</strain>
    </source>
</reference>
<dbReference type="EMBL" id="JASVWF010000011">
    <property type="protein sequence ID" value="MDL5160435.1"/>
    <property type="molecule type" value="Genomic_DNA"/>
</dbReference>
<name>A0ABT7MIC8_9PSEU</name>
<evidence type="ECO:0000313" key="2">
    <source>
        <dbReference type="EMBL" id="MDL5160435.1"/>
    </source>
</evidence>
<organism evidence="2 3">
    <name type="scientific">Actinomycetospora termitidis</name>
    <dbReference type="NCBI Taxonomy" id="3053470"/>
    <lineage>
        <taxon>Bacteria</taxon>
        <taxon>Bacillati</taxon>
        <taxon>Actinomycetota</taxon>
        <taxon>Actinomycetes</taxon>
        <taxon>Pseudonocardiales</taxon>
        <taxon>Pseudonocardiaceae</taxon>
        <taxon>Actinomycetospora</taxon>
    </lineage>
</organism>
<keyword evidence="3" id="KW-1185">Reference proteome</keyword>
<gene>
    <name evidence="2" type="ORF">QRT03_31020</name>
</gene>